<reference evidence="2 3" key="1">
    <citation type="submission" date="2019-06" db="EMBL/GenBank/DDBJ databases">
        <title>Genome sequence of Deinococcus radiopugnans ATCC 19172.</title>
        <authorList>
            <person name="Maclea K.S."/>
            <person name="Maynard C.R."/>
        </authorList>
    </citation>
    <scope>NUCLEOTIDE SEQUENCE [LARGE SCALE GENOMIC DNA]</scope>
    <source>
        <strain evidence="2 3">ATCC 19172</strain>
    </source>
</reference>
<accession>A0A5C4YAY4</accession>
<proteinExistence type="predicted"/>
<dbReference type="Proteomes" id="UP000629870">
    <property type="component" value="Unassembled WGS sequence"/>
</dbReference>
<gene>
    <name evidence="2" type="ORF">FHR04_02700</name>
    <name evidence="1" type="ORF">HNQ04_000769</name>
</gene>
<dbReference type="Proteomes" id="UP000313988">
    <property type="component" value="Unassembled WGS sequence"/>
</dbReference>
<evidence type="ECO:0000313" key="1">
    <source>
        <dbReference type="EMBL" id="MBB6015540.1"/>
    </source>
</evidence>
<evidence type="ECO:0000313" key="3">
    <source>
        <dbReference type="Proteomes" id="UP000313988"/>
    </source>
</evidence>
<evidence type="ECO:0000313" key="4">
    <source>
        <dbReference type="Proteomes" id="UP000629870"/>
    </source>
</evidence>
<name>A0A5C4YAY4_9DEIO</name>
<sequence length="73" mass="7853">MSRQPPGLPTAARPPEEVRRADHHLRAVTLARGSSKHTGKDLNGALETELWLSVASLGPGVHHAVEQQGEVFP</sequence>
<dbReference type="AlphaFoldDB" id="A0A5C4YAY4"/>
<comment type="caution">
    <text evidence="2">The sequence shown here is derived from an EMBL/GenBank/DDBJ whole genome shotgun (WGS) entry which is preliminary data.</text>
</comment>
<dbReference type="RefSeq" id="WP_139400579.1">
    <property type="nucleotide sequence ID" value="NZ_JACHEW010000003.1"/>
</dbReference>
<organism evidence="2 3">
    <name type="scientific">Deinococcus radiopugnans ATCC 19172</name>
    <dbReference type="NCBI Taxonomy" id="585398"/>
    <lineage>
        <taxon>Bacteria</taxon>
        <taxon>Thermotogati</taxon>
        <taxon>Deinococcota</taxon>
        <taxon>Deinococci</taxon>
        <taxon>Deinococcales</taxon>
        <taxon>Deinococcaceae</taxon>
        <taxon>Deinococcus</taxon>
    </lineage>
</organism>
<dbReference type="EMBL" id="VDMO01000002">
    <property type="protein sequence ID" value="TNM72746.1"/>
    <property type="molecule type" value="Genomic_DNA"/>
</dbReference>
<evidence type="ECO:0000313" key="2">
    <source>
        <dbReference type="EMBL" id="TNM72746.1"/>
    </source>
</evidence>
<protein>
    <submittedName>
        <fullName evidence="1">Fructoselysine-6-P-deglycase FrlB-like protein</fullName>
    </submittedName>
</protein>
<reference evidence="1 4" key="2">
    <citation type="submission" date="2020-08" db="EMBL/GenBank/DDBJ databases">
        <title>Genomic Encyclopedia of Type Strains, Phase IV (KMG-IV): sequencing the most valuable type-strain genomes for metagenomic binning, comparative biology and taxonomic classification.</title>
        <authorList>
            <person name="Goeker M."/>
        </authorList>
    </citation>
    <scope>NUCLEOTIDE SEQUENCE [LARGE SCALE GENOMIC DNA]</scope>
    <source>
        <strain evidence="1 4">DSM 12027</strain>
    </source>
</reference>
<keyword evidence="4" id="KW-1185">Reference proteome</keyword>
<dbReference type="EMBL" id="JACHEW010000003">
    <property type="protein sequence ID" value="MBB6015540.1"/>
    <property type="molecule type" value="Genomic_DNA"/>
</dbReference>